<feature type="compositionally biased region" description="Low complexity" evidence="1">
    <location>
        <begin position="490"/>
        <end position="522"/>
    </location>
</feature>
<sequence length="667" mass="69762">MALHSTLAPSTSIAFSRPRSNPHTMAQPTLSSNNPFRRNGAGASAPAAAPPPFDLDALEPPSAAAPSPSSSEQFRSHLQALSQPAQPPSATSFQKPKVVKKVRVQSPPPSSPESAGAPERYPRAGQYDDSDTSDDDEDDVNPFSTIPPRGNEDEQPEDRPPSTPHRAPPNPFQRTLQDIEIGSDGAQQSPETLPGARGALDVDAFKRLLLTGQAGPAAPAQSTGTVQRAGDGANLTDTSSLSRQSISGASTHPSIQDTPRTSHEILDREADDGRHDLTGSTRPNVQTPTLRKKPPPPSSRHGKLIRPEPAAKGGLEDAPTNSHGSSSLSTQTPRETTTPLSSPLQGSSTPLKVNKPLPVPPNEDGKVDGVPGEDGGAAQIPAGVTTDEIIPVPQPPTPPKASIPTPPSTTPQQKKPPPPPRRQPHGRSESRASIQVTAASPPSVHNPEERDLSARRSSQDSTRSRSSSLRVSIHAPAPPPPRRPAHHSRPSNSFISPSSINFSSPPPSGSERSPSELPEFSPLPTPSIAAEISAAETPVSSTGAPHLKHFPPPPPPARNASTRSRRPPSVHSIEAPTRRMSSHAGLPPPPPPRQRGGSKGSVDGVVVGPKPGVDAVRILEGTFAEEPEGSRAAEESGASTDILADLTALQREVDMLRGKVAKGGTEV</sequence>
<evidence type="ECO:0000313" key="3">
    <source>
        <dbReference type="Proteomes" id="UP001172155"/>
    </source>
</evidence>
<feature type="compositionally biased region" description="Pro residues" evidence="1">
    <location>
        <begin position="392"/>
        <end position="421"/>
    </location>
</feature>
<feature type="compositionally biased region" description="Low complexity" evidence="1">
    <location>
        <begin position="54"/>
        <end position="71"/>
    </location>
</feature>
<name>A0AA40K8G3_9PEZI</name>
<protein>
    <submittedName>
        <fullName evidence="2">Uncharacterized protein</fullName>
    </submittedName>
</protein>
<feature type="compositionally biased region" description="Low complexity" evidence="1">
    <location>
        <begin position="600"/>
        <end position="609"/>
    </location>
</feature>
<evidence type="ECO:0000256" key="1">
    <source>
        <dbReference type="SAM" id="MobiDB-lite"/>
    </source>
</evidence>
<accession>A0AA40K8G3</accession>
<feature type="region of interest" description="Disordered" evidence="1">
    <location>
        <begin position="213"/>
        <end position="609"/>
    </location>
</feature>
<feature type="compositionally biased region" description="Polar residues" evidence="1">
    <location>
        <begin position="431"/>
        <end position="440"/>
    </location>
</feature>
<gene>
    <name evidence="2" type="ORF">B0T18DRAFT_407717</name>
</gene>
<keyword evidence="3" id="KW-1185">Reference proteome</keyword>
<dbReference type="EMBL" id="JAUKUD010000003">
    <property type="protein sequence ID" value="KAK0749866.1"/>
    <property type="molecule type" value="Genomic_DNA"/>
</dbReference>
<feature type="compositionally biased region" description="Basic residues" evidence="1">
    <location>
        <begin position="290"/>
        <end position="304"/>
    </location>
</feature>
<feature type="compositionally biased region" description="Polar residues" evidence="1">
    <location>
        <begin position="7"/>
        <end position="36"/>
    </location>
</feature>
<dbReference type="Proteomes" id="UP001172155">
    <property type="component" value="Unassembled WGS sequence"/>
</dbReference>
<feature type="compositionally biased region" description="Acidic residues" evidence="1">
    <location>
        <begin position="128"/>
        <end position="140"/>
    </location>
</feature>
<feature type="compositionally biased region" description="Low complexity" evidence="1">
    <location>
        <begin position="459"/>
        <end position="475"/>
    </location>
</feature>
<feature type="compositionally biased region" description="Polar residues" evidence="1">
    <location>
        <begin position="235"/>
        <end position="259"/>
    </location>
</feature>
<proteinExistence type="predicted"/>
<evidence type="ECO:0000313" key="2">
    <source>
        <dbReference type="EMBL" id="KAK0749866.1"/>
    </source>
</evidence>
<feature type="compositionally biased region" description="Polar residues" evidence="1">
    <location>
        <begin position="79"/>
        <end position="94"/>
    </location>
</feature>
<organism evidence="2 3">
    <name type="scientific">Schizothecium vesticola</name>
    <dbReference type="NCBI Taxonomy" id="314040"/>
    <lineage>
        <taxon>Eukaryota</taxon>
        <taxon>Fungi</taxon>
        <taxon>Dikarya</taxon>
        <taxon>Ascomycota</taxon>
        <taxon>Pezizomycotina</taxon>
        <taxon>Sordariomycetes</taxon>
        <taxon>Sordariomycetidae</taxon>
        <taxon>Sordariales</taxon>
        <taxon>Schizotheciaceae</taxon>
        <taxon>Schizothecium</taxon>
    </lineage>
</organism>
<feature type="compositionally biased region" description="Polar residues" evidence="1">
    <location>
        <begin position="319"/>
        <end position="349"/>
    </location>
</feature>
<reference evidence="2" key="1">
    <citation type="submission" date="2023-06" db="EMBL/GenBank/DDBJ databases">
        <title>Genome-scale phylogeny and comparative genomics of the fungal order Sordariales.</title>
        <authorList>
            <consortium name="Lawrence Berkeley National Laboratory"/>
            <person name="Hensen N."/>
            <person name="Bonometti L."/>
            <person name="Westerberg I."/>
            <person name="Brannstrom I.O."/>
            <person name="Guillou S."/>
            <person name="Cros-Aarteil S."/>
            <person name="Calhoun S."/>
            <person name="Haridas S."/>
            <person name="Kuo A."/>
            <person name="Mondo S."/>
            <person name="Pangilinan J."/>
            <person name="Riley R."/>
            <person name="LaButti K."/>
            <person name="Andreopoulos B."/>
            <person name="Lipzen A."/>
            <person name="Chen C."/>
            <person name="Yanf M."/>
            <person name="Daum C."/>
            <person name="Ng V."/>
            <person name="Clum A."/>
            <person name="Steindorff A."/>
            <person name="Ohm R."/>
            <person name="Martin F."/>
            <person name="Silar P."/>
            <person name="Natvig D."/>
            <person name="Lalanne C."/>
            <person name="Gautier V."/>
            <person name="Ament-velasquez S.L."/>
            <person name="Kruys A."/>
            <person name="Hutchinson M.I."/>
            <person name="Powell A.J."/>
            <person name="Barry K."/>
            <person name="Miller A.N."/>
            <person name="Grigoriev I.V."/>
            <person name="Debuchy R."/>
            <person name="Gladieux P."/>
            <person name="Thoren M.H."/>
            <person name="Johannesson H."/>
        </authorList>
    </citation>
    <scope>NUCLEOTIDE SEQUENCE</scope>
    <source>
        <strain evidence="2">SMH3187-1</strain>
    </source>
</reference>
<feature type="compositionally biased region" description="Basic and acidic residues" evidence="1">
    <location>
        <begin position="446"/>
        <end position="458"/>
    </location>
</feature>
<feature type="compositionally biased region" description="Polar residues" evidence="1">
    <location>
        <begin position="278"/>
        <end position="289"/>
    </location>
</feature>
<feature type="compositionally biased region" description="Pro residues" evidence="1">
    <location>
        <begin position="161"/>
        <end position="171"/>
    </location>
</feature>
<feature type="compositionally biased region" description="Basic and acidic residues" evidence="1">
    <location>
        <begin position="260"/>
        <end position="277"/>
    </location>
</feature>
<dbReference type="AlphaFoldDB" id="A0AA40K8G3"/>
<feature type="region of interest" description="Disordered" evidence="1">
    <location>
        <begin position="1"/>
        <end position="198"/>
    </location>
</feature>
<comment type="caution">
    <text evidence="2">The sequence shown here is derived from an EMBL/GenBank/DDBJ whole genome shotgun (WGS) entry which is preliminary data.</text>
</comment>